<organism evidence="1 2">
    <name type="scientific">Eumeta variegata</name>
    <name type="common">Bagworm moth</name>
    <name type="synonym">Eumeta japonica</name>
    <dbReference type="NCBI Taxonomy" id="151549"/>
    <lineage>
        <taxon>Eukaryota</taxon>
        <taxon>Metazoa</taxon>
        <taxon>Ecdysozoa</taxon>
        <taxon>Arthropoda</taxon>
        <taxon>Hexapoda</taxon>
        <taxon>Insecta</taxon>
        <taxon>Pterygota</taxon>
        <taxon>Neoptera</taxon>
        <taxon>Endopterygota</taxon>
        <taxon>Lepidoptera</taxon>
        <taxon>Glossata</taxon>
        <taxon>Ditrysia</taxon>
        <taxon>Tineoidea</taxon>
        <taxon>Psychidae</taxon>
        <taxon>Oiketicinae</taxon>
        <taxon>Eumeta</taxon>
    </lineage>
</organism>
<reference evidence="1 2" key="1">
    <citation type="journal article" date="2019" name="Commun. Biol.">
        <title>The bagworm genome reveals a unique fibroin gene that provides high tensile strength.</title>
        <authorList>
            <person name="Kono N."/>
            <person name="Nakamura H."/>
            <person name="Ohtoshi R."/>
            <person name="Tomita M."/>
            <person name="Numata K."/>
            <person name="Arakawa K."/>
        </authorList>
    </citation>
    <scope>NUCLEOTIDE SEQUENCE [LARGE SCALE GENOMIC DNA]</scope>
</reference>
<name>A0A4C2AEK1_EUMVA</name>
<accession>A0A4C2AEK1</accession>
<keyword evidence="2" id="KW-1185">Reference proteome</keyword>
<evidence type="ECO:0000313" key="1">
    <source>
        <dbReference type="EMBL" id="GBP98470.1"/>
    </source>
</evidence>
<evidence type="ECO:0000313" key="2">
    <source>
        <dbReference type="Proteomes" id="UP000299102"/>
    </source>
</evidence>
<dbReference type="Proteomes" id="UP000299102">
    <property type="component" value="Unassembled WGS sequence"/>
</dbReference>
<proteinExistence type="predicted"/>
<comment type="caution">
    <text evidence="1">The sequence shown here is derived from an EMBL/GenBank/DDBJ whole genome shotgun (WGS) entry which is preliminary data.</text>
</comment>
<sequence>MRNYVPALSISGPGILLGSIHGFRLRRHLCVVSERDSSRRRGSLIAANFPITDSLTSRLIFLRPSSSLLASMAESRYWTPTSLWGGRPAAWIGCLAVLAAGTPDRSTGVGSRRGQRRAAYFVFEARPSGEVSYRFQGGEHSDVRLSSRHGAATPPLPPVLPAAGPRLFRRSERLRSPALSHVRCFAPSPAVSGGAGDRWRCHNFVILFFFATVPTLGPFGTLGSRSDLDVDALRDPPCRHSLPIWHPRDSRQFLSSRGVVKL</sequence>
<dbReference type="AlphaFoldDB" id="A0A4C2AEK1"/>
<dbReference type="EMBL" id="BGZK01003148">
    <property type="protein sequence ID" value="GBP98470.1"/>
    <property type="molecule type" value="Genomic_DNA"/>
</dbReference>
<gene>
    <name evidence="1" type="ORF">EVAR_59896_1</name>
</gene>
<protein>
    <submittedName>
        <fullName evidence="1">Uncharacterized protein</fullName>
    </submittedName>
</protein>